<keyword evidence="3 8" id="KW-0378">Hydrolase</keyword>
<comment type="caution">
    <text evidence="12">The sequence shown here is derived from an EMBL/GenBank/DDBJ whole genome shotgun (WGS) entry which is preliminary data.</text>
</comment>
<evidence type="ECO:0000313" key="13">
    <source>
        <dbReference type="Proteomes" id="UP001172457"/>
    </source>
</evidence>
<keyword evidence="4 9" id="KW-0136">Cellulose degradation</keyword>
<dbReference type="CDD" id="cd09272">
    <property type="entry name" value="RNase_HI_RT_Ty1"/>
    <property type="match status" value="2"/>
</dbReference>
<keyword evidence="5 8" id="KW-0119">Carbohydrate metabolism</keyword>
<sequence>MSALQNNNPWTLVSHMHSSNVVGSKWVIRTKYQSDEQPIGFVDLRFPIHICQLNKVLYGLKQALRACLQLKIWGLLVTFLVLRLSKYHAMANTTAEIIWVALLLRELHVLPPDRRTLLCDNQNATFLSQNPISHKWVKHIDIDYHFVRELVSLGKLYTCFVPTKLQLAEVSYILGDNPMKMSYVVGLGNNYPMHVHHRGASIPWDNQWHSCTEGITWLNSKQANPNELLGAMVRGPDRNDMFLDERGKPWFTEPTLSSNAGLVAALVIFDADGTIAHYKMRLVVNGRNQQQGIDCDETFSPVVKPATICIVLSLAVSRHWLIHQLDFPDHVCHLQRSLYGLKQVPRAWYCHFAKVAARLGFYHSRIDSSLFILHTKKTIAYLLLYVDDIILTASSPHLLHQVISQLTREFSMSDLGALNYFLGISIHVLHHSDLIAYPYSDWVGCLATRQSTSGVANVVAETCGIHNLLCELRGTPSKATIVCCDNISAVYLSSNPVQHQRTKHIEIDQVAKGLVRVLHVPSSMQYADIFTKGISFILFHDFKYSLNVWKFPPDKTAGDDSLQPTSQALHSSAH</sequence>
<dbReference type="AlphaFoldDB" id="A0AA38WGJ5"/>
<evidence type="ECO:0000256" key="9">
    <source>
        <dbReference type="RuleBase" id="RU361166"/>
    </source>
</evidence>
<organism evidence="12 13">
    <name type="scientific">Centaurea solstitialis</name>
    <name type="common">yellow star-thistle</name>
    <dbReference type="NCBI Taxonomy" id="347529"/>
    <lineage>
        <taxon>Eukaryota</taxon>
        <taxon>Viridiplantae</taxon>
        <taxon>Streptophyta</taxon>
        <taxon>Embryophyta</taxon>
        <taxon>Tracheophyta</taxon>
        <taxon>Spermatophyta</taxon>
        <taxon>Magnoliopsida</taxon>
        <taxon>eudicotyledons</taxon>
        <taxon>Gunneridae</taxon>
        <taxon>Pentapetalae</taxon>
        <taxon>asterids</taxon>
        <taxon>campanulids</taxon>
        <taxon>Asterales</taxon>
        <taxon>Asteraceae</taxon>
        <taxon>Carduoideae</taxon>
        <taxon>Cardueae</taxon>
        <taxon>Centaureinae</taxon>
        <taxon>Centaurea</taxon>
    </lineage>
</organism>
<dbReference type="EC" id="3.2.1.4" evidence="9"/>
<feature type="domain" description="Glycoside hydrolase family 9" evidence="10">
    <location>
        <begin position="166"/>
        <end position="266"/>
    </location>
</feature>
<dbReference type="PROSITE" id="PS00592">
    <property type="entry name" value="GH9_2"/>
    <property type="match status" value="1"/>
</dbReference>
<evidence type="ECO:0000256" key="3">
    <source>
        <dbReference type="ARBA" id="ARBA00022801"/>
    </source>
</evidence>
<protein>
    <recommendedName>
        <fullName evidence="9">Endoglucanase</fullName>
        <ecNumber evidence="9">3.2.1.4</ecNumber>
    </recommendedName>
</protein>
<dbReference type="InterPro" id="IPR043502">
    <property type="entry name" value="DNA/RNA_pol_sf"/>
</dbReference>
<comment type="similarity">
    <text evidence="2 8 9">Belongs to the glycosyl hydrolase 9 (cellulase E) family.</text>
</comment>
<evidence type="ECO:0000259" key="11">
    <source>
        <dbReference type="Pfam" id="PF07727"/>
    </source>
</evidence>
<accession>A0AA38WGJ5</accession>
<dbReference type="InterPro" id="IPR018221">
    <property type="entry name" value="Glyco_hydro_9_His_AS"/>
</dbReference>
<evidence type="ECO:0000256" key="4">
    <source>
        <dbReference type="ARBA" id="ARBA00023001"/>
    </source>
</evidence>
<gene>
    <name evidence="12" type="ORF">OSB04_005522</name>
</gene>
<dbReference type="Pfam" id="PF00759">
    <property type="entry name" value="Glyco_hydro_9"/>
    <property type="match status" value="1"/>
</dbReference>
<evidence type="ECO:0000256" key="2">
    <source>
        <dbReference type="ARBA" id="ARBA00007072"/>
    </source>
</evidence>
<reference evidence="12" key="1">
    <citation type="submission" date="2023-03" db="EMBL/GenBank/DDBJ databases">
        <title>Chromosome-scale reference genome and RAD-based genetic map of yellow starthistle (Centaurea solstitialis) reveal putative structural variation and QTLs associated with invader traits.</title>
        <authorList>
            <person name="Reatini B."/>
            <person name="Cang F.A."/>
            <person name="Jiang Q."/>
            <person name="Mckibben M.T.W."/>
            <person name="Barker M.S."/>
            <person name="Rieseberg L.H."/>
            <person name="Dlugosch K.M."/>
        </authorList>
    </citation>
    <scope>NUCLEOTIDE SEQUENCE</scope>
    <source>
        <strain evidence="12">CAN-66</strain>
        <tissue evidence="12">Leaf</tissue>
    </source>
</reference>
<dbReference type="InterPro" id="IPR012341">
    <property type="entry name" value="6hp_glycosidase-like_sf"/>
</dbReference>
<dbReference type="EMBL" id="JARYMX010000002">
    <property type="protein sequence ID" value="KAJ9560362.1"/>
    <property type="molecule type" value="Genomic_DNA"/>
</dbReference>
<keyword evidence="7 8" id="KW-0624">Polysaccharide degradation</keyword>
<evidence type="ECO:0000256" key="5">
    <source>
        <dbReference type="ARBA" id="ARBA00023277"/>
    </source>
</evidence>
<dbReference type="Pfam" id="PF07727">
    <property type="entry name" value="RVT_2"/>
    <property type="match status" value="2"/>
</dbReference>
<dbReference type="SUPFAM" id="SSF48208">
    <property type="entry name" value="Six-hairpin glycosidases"/>
    <property type="match status" value="1"/>
</dbReference>
<dbReference type="PANTHER" id="PTHR22298">
    <property type="entry name" value="ENDO-1,4-BETA-GLUCANASE"/>
    <property type="match status" value="1"/>
</dbReference>
<evidence type="ECO:0000313" key="12">
    <source>
        <dbReference type="EMBL" id="KAJ9560362.1"/>
    </source>
</evidence>
<dbReference type="InterPro" id="IPR008928">
    <property type="entry name" value="6-hairpin_glycosidase_sf"/>
</dbReference>
<dbReference type="GO" id="GO:0030245">
    <property type="term" value="P:cellulose catabolic process"/>
    <property type="evidence" value="ECO:0007669"/>
    <property type="project" value="UniProtKB-KW"/>
</dbReference>
<keyword evidence="13" id="KW-1185">Reference proteome</keyword>
<feature type="active site" evidence="8">
    <location>
        <position position="196"/>
    </location>
</feature>
<name>A0AA38WGJ5_9ASTR</name>
<keyword evidence="6 8" id="KW-0326">Glycosidase</keyword>
<evidence type="ECO:0000259" key="10">
    <source>
        <dbReference type="Pfam" id="PF00759"/>
    </source>
</evidence>
<dbReference type="Proteomes" id="UP001172457">
    <property type="component" value="Chromosome 2"/>
</dbReference>
<evidence type="ECO:0000256" key="8">
    <source>
        <dbReference type="PROSITE-ProRule" id="PRU10059"/>
    </source>
</evidence>
<evidence type="ECO:0000256" key="6">
    <source>
        <dbReference type="ARBA" id="ARBA00023295"/>
    </source>
</evidence>
<dbReference type="GO" id="GO:0008810">
    <property type="term" value="F:cellulase activity"/>
    <property type="evidence" value="ECO:0007669"/>
    <property type="project" value="UniProtKB-EC"/>
</dbReference>
<comment type="catalytic activity">
    <reaction evidence="1 9">
        <text>Endohydrolysis of (1-&gt;4)-beta-D-glucosidic linkages in cellulose, lichenin and cereal beta-D-glucans.</text>
        <dbReference type="EC" id="3.2.1.4"/>
    </reaction>
</comment>
<dbReference type="InterPro" id="IPR001701">
    <property type="entry name" value="Glyco_hydro_9"/>
</dbReference>
<proteinExistence type="inferred from homology"/>
<evidence type="ECO:0000256" key="7">
    <source>
        <dbReference type="ARBA" id="ARBA00023326"/>
    </source>
</evidence>
<evidence type="ECO:0000256" key="1">
    <source>
        <dbReference type="ARBA" id="ARBA00000966"/>
    </source>
</evidence>
<feature type="domain" description="Reverse transcriptase Ty1/copia-type" evidence="11">
    <location>
        <begin position="329"/>
        <end position="427"/>
    </location>
</feature>
<dbReference type="Gene3D" id="1.50.10.10">
    <property type="match status" value="1"/>
</dbReference>
<dbReference type="SUPFAM" id="SSF56672">
    <property type="entry name" value="DNA/RNA polymerases"/>
    <property type="match status" value="1"/>
</dbReference>
<dbReference type="InterPro" id="IPR013103">
    <property type="entry name" value="RVT_2"/>
</dbReference>
<feature type="domain" description="Reverse transcriptase Ty1/copia-type" evidence="11">
    <location>
        <begin position="275"/>
        <end position="327"/>
    </location>
</feature>